<sequence length="89" mass="10486">MGILIFCFSVYHYCAIAHLRKEERGKRKEKADENSLFYLLSSLPYTLHPKPYTLHPKQRLGMIRYDDDCARIKSPIAFTRFAQYIALES</sequence>
<accession>A0ABR8EIA0</accession>
<reference evidence="1 2" key="1">
    <citation type="journal article" date="2020" name="ISME J.">
        <title>Comparative genomics reveals insights into cyanobacterial evolution and habitat adaptation.</title>
        <authorList>
            <person name="Chen M.Y."/>
            <person name="Teng W.K."/>
            <person name="Zhao L."/>
            <person name="Hu C.X."/>
            <person name="Zhou Y.K."/>
            <person name="Han B.P."/>
            <person name="Song L.R."/>
            <person name="Shu W.S."/>
        </authorList>
    </citation>
    <scope>NUCLEOTIDE SEQUENCE [LARGE SCALE GENOMIC DNA]</scope>
    <source>
        <strain evidence="1 2">FACHB-1370</strain>
    </source>
</reference>
<proteinExistence type="predicted"/>
<protein>
    <submittedName>
        <fullName evidence="1">Uncharacterized protein</fullName>
    </submittedName>
</protein>
<organism evidence="1 2">
    <name type="scientific">Planktothricoides raciborskii FACHB-1370</name>
    <dbReference type="NCBI Taxonomy" id="2949576"/>
    <lineage>
        <taxon>Bacteria</taxon>
        <taxon>Bacillati</taxon>
        <taxon>Cyanobacteriota</taxon>
        <taxon>Cyanophyceae</taxon>
        <taxon>Oscillatoriophycideae</taxon>
        <taxon>Oscillatoriales</taxon>
        <taxon>Oscillatoriaceae</taxon>
        <taxon>Planktothricoides</taxon>
    </lineage>
</organism>
<dbReference type="Proteomes" id="UP000641954">
    <property type="component" value="Unassembled WGS sequence"/>
</dbReference>
<gene>
    <name evidence="1" type="ORF">H6G72_21795</name>
</gene>
<comment type="caution">
    <text evidence="1">The sequence shown here is derived from an EMBL/GenBank/DDBJ whole genome shotgun (WGS) entry which is preliminary data.</text>
</comment>
<name>A0ABR8EIA0_9CYAN</name>
<evidence type="ECO:0000313" key="2">
    <source>
        <dbReference type="Proteomes" id="UP000641954"/>
    </source>
</evidence>
<evidence type="ECO:0000313" key="1">
    <source>
        <dbReference type="EMBL" id="MBD2546428.1"/>
    </source>
</evidence>
<dbReference type="EMBL" id="JACJSK010000038">
    <property type="protein sequence ID" value="MBD2546428.1"/>
    <property type="molecule type" value="Genomic_DNA"/>
</dbReference>
<keyword evidence="2" id="KW-1185">Reference proteome</keyword>